<dbReference type="InterPro" id="IPR009061">
    <property type="entry name" value="DNA-bd_dom_put_sf"/>
</dbReference>
<dbReference type="PATRIC" id="fig|1265822.4.peg.3899"/>
<dbReference type="SUPFAM" id="SSF46955">
    <property type="entry name" value="Putative DNA-binding domain"/>
    <property type="match status" value="1"/>
</dbReference>
<dbReference type="InterPro" id="IPR036388">
    <property type="entry name" value="WH-like_DNA-bd_sf"/>
</dbReference>
<reference evidence="1 2" key="1">
    <citation type="submission" date="2012-12" db="EMBL/GenBank/DDBJ databases">
        <title>Novel taxa of Listeriaceae from agricultural environments in the United States.</title>
        <authorList>
            <person name="den Bakker H.C."/>
            <person name="Allred A."/>
            <person name="Warchocki S."/>
            <person name="Wright E.M."/>
            <person name="Burrell A."/>
            <person name="Nightingale K.K."/>
            <person name="Kephart D."/>
            <person name="Wiedmann M."/>
        </authorList>
    </citation>
    <scope>NUCLEOTIDE SEQUENCE [LARGE SCALE GENOMIC DNA]</scope>
    <source>
        <strain evidence="1 2">FSL S10-1203</strain>
    </source>
</reference>
<dbReference type="Proteomes" id="UP000019241">
    <property type="component" value="Unassembled WGS sequence"/>
</dbReference>
<evidence type="ECO:0000313" key="2">
    <source>
        <dbReference type="Proteomes" id="UP000019241"/>
    </source>
</evidence>
<protein>
    <submittedName>
        <fullName evidence="1">Uncharacterized protein</fullName>
    </submittedName>
</protein>
<name>W7D2M2_9LIST</name>
<sequence>MSPLEQAIEEIAIKLFNEMKKPIDEEFASLKEEIRMLNKELATLDKPLKAKELAEKLSVSTVTVHYWVKKGCPRHIKSEGGNPYYILREVLNWRTNNSQIKSIESCK</sequence>
<evidence type="ECO:0000313" key="1">
    <source>
        <dbReference type="EMBL" id="EUJ46199.1"/>
    </source>
</evidence>
<organism evidence="1 2">
    <name type="scientific">Listeria fleischmannii FSL S10-1203</name>
    <dbReference type="NCBI Taxonomy" id="1265822"/>
    <lineage>
        <taxon>Bacteria</taxon>
        <taxon>Bacillati</taxon>
        <taxon>Bacillota</taxon>
        <taxon>Bacilli</taxon>
        <taxon>Bacillales</taxon>
        <taxon>Listeriaceae</taxon>
        <taxon>Listeria</taxon>
    </lineage>
</organism>
<dbReference type="Gene3D" id="1.10.10.10">
    <property type="entry name" value="Winged helix-like DNA-binding domain superfamily/Winged helix DNA-binding domain"/>
    <property type="match status" value="1"/>
</dbReference>
<accession>W7D2M2</accession>
<proteinExistence type="predicted"/>
<comment type="caution">
    <text evidence="1">The sequence shown here is derived from an EMBL/GenBank/DDBJ whole genome shotgun (WGS) entry which is preliminary data.</text>
</comment>
<dbReference type="RefSeq" id="WP_036065175.1">
    <property type="nucleotide sequence ID" value="NZ_AODM01000076.1"/>
</dbReference>
<gene>
    <name evidence="1" type="ORF">MCOL2_19089</name>
</gene>
<dbReference type="EMBL" id="AODM01000076">
    <property type="protein sequence ID" value="EUJ46199.1"/>
    <property type="molecule type" value="Genomic_DNA"/>
</dbReference>
<dbReference type="AlphaFoldDB" id="W7D2M2"/>